<dbReference type="OrthoDB" id="148799at2"/>
<dbReference type="InterPro" id="IPR002931">
    <property type="entry name" value="Transglutaminase-like"/>
</dbReference>
<name>A0A2M9CEP9_9CELL</name>
<dbReference type="EMBL" id="PGFE01000003">
    <property type="protein sequence ID" value="PJJ70373.1"/>
    <property type="molecule type" value="Genomic_DNA"/>
</dbReference>
<gene>
    <name evidence="2" type="ORF">CLV28_2208</name>
</gene>
<evidence type="ECO:0000313" key="2">
    <source>
        <dbReference type="EMBL" id="PJJ70373.1"/>
    </source>
</evidence>
<comment type="caution">
    <text evidence="2">The sequence shown here is derived from an EMBL/GenBank/DDBJ whole genome shotgun (WGS) entry which is preliminary data.</text>
</comment>
<feature type="domain" description="Transglutaminase-like" evidence="1">
    <location>
        <begin position="99"/>
        <end position="162"/>
    </location>
</feature>
<dbReference type="Proteomes" id="UP000231693">
    <property type="component" value="Unassembled WGS sequence"/>
</dbReference>
<organism evidence="2 3">
    <name type="scientific">Sediminihabitans luteus</name>
    <dbReference type="NCBI Taxonomy" id="1138585"/>
    <lineage>
        <taxon>Bacteria</taxon>
        <taxon>Bacillati</taxon>
        <taxon>Actinomycetota</taxon>
        <taxon>Actinomycetes</taxon>
        <taxon>Micrococcales</taxon>
        <taxon>Cellulomonadaceae</taxon>
        <taxon>Sediminihabitans</taxon>
    </lineage>
</organism>
<dbReference type="SUPFAM" id="SSF54001">
    <property type="entry name" value="Cysteine proteinases"/>
    <property type="match status" value="1"/>
</dbReference>
<dbReference type="Pfam" id="PF01841">
    <property type="entry name" value="Transglut_core"/>
    <property type="match status" value="1"/>
</dbReference>
<evidence type="ECO:0000313" key="3">
    <source>
        <dbReference type="Proteomes" id="UP000231693"/>
    </source>
</evidence>
<dbReference type="RefSeq" id="WP_100423354.1">
    <property type="nucleotide sequence ID" value="NZ_BOOX01000001.1"/>
</dbReference>
<dbReference type="Gene3D" id="3.10.620.30">
    <property type="match status" value="1"/>
</dbReference>
<keyword evidence="3" id="KW-1185">Reference proteome</keyword>
<sequence length="343" mass="37092">MTAPELPVPAPSRMTTHAPTLAGYATHSPYSDPGRHRALVAALSPDPLAIHRSACAVVVHYRAGDPVLTDEQRTDIDGRWLETTLDRAVARRPGPLVVAREAAQEVAGCCRDHTLFALGVLREHGVPARSRVGFAGYFVPGFHHDHVIAERWDGARWVRFDPELTPGADWDFDVQDVPVGVGSPFETAAEAWRAIRAGAADPSSYGVDPAMPALGGQDFVRDYVLLEVAHRHRDETLLWDLWGPMLSVDLVPRDVLPALGEQPGARIGGPAFDVLVDELAALLVAADAGEGDAADELARHYASDPRLRPRRRVMTLSPSGRAGVTDLEARTTTWLGHAPRTIG</sequence>
<dbReference type="InterPro" id="IPR038765">
    <property type="entry name" value="Papain-like_cys_pep_sf"/>
</dbReference>
<proteinExistence type="predicted"/>
<evidence type="ECO:0000259" key="1">
    <source>
        <dbReference type="Pfam" id="PF01841"/>
    </source>
</evidence>
<accession>A0A2M9CEP9</accession>
<reference evidence="2" key="1">
    <citation type="submission" date="2017-11" db="EMBL/GenBank/DDBJ databases">
        <title>Genomic Encyclopedia of Archaeal and Bacterial Type Strains, Phase II (KMG-II): From Individual Species to Whole Genera.</title>
        <authorList>
            <person name="Goeker M."/>
        </authorList>
    </citation>
    <scope>NUCLEOTIDE SEQUENCE [LARGE SCALE GENOMIC DNA]</scope>
    <source>
        <strain evidence="2">DSM 25478</strain>
    </source>
</reference>
<dbReference type="AlphaFoldDB" id="A0A2M9CEP9"/>
<protein>
    <submittedName>
        <fullName evidence="2">Transglutaminase superfamily protein</fullName>
    </submittedName>
</protein>